<dbReference type="VEuPathDB" id="FungiDB:RhiirFUN_019357"/>
<dbReference type="OrthoDB" id="10384348at2759"/>
<dbReference type="VEuPathDB" id="FungiDB:FUN_017934"/>
<accession>A0A2I1GKE8</accession>
<dbReference type="EMBL" id="LLXI01000517">
    <property type="protein sequence ID" value="PKY47108.1"/>
    <property type="molecule type" value="Genomic_DNA"/>
</dbReference>
<gene>
    <name evidence="2" type="ORF">RhiirA4_421134</name>
</gene>
<dbReference type="AlphaFoldDB" id="A0A2I1GKE8"/>
<protein>
    <submittedName>
        <fullName evidence="2">Uncharacterized protein</fullName>
    </submittedName>
</protein>
<feature type="region of interest" description="Disordered" evidence="1">
    <location>
        <begin position="1"/>
        <end position="37"/>
    </location>
</feature>
<reference evidence="2 3" key="1">
    <citation type="submission" date="2015-10" db="EMBL/GenBank/DDBJ databases">
        <title>Genome analyses suggest a sexual origin of heterokaryosis in a supposedly ancient asexual fungus.</title>
        <authorList>
            <person name="Ropars J."/>
            <person name="Sedzielewska K."/>
            <person name="Noel J."/>
            <person name="Charron P."/>
            <person name="Farinelli L."/>
            <person name="Marton T."/>
            <person name="Kruger M."/>
            <person name="Pelin A."/>
            <person name="Brachmann A."/>
            <person name="Corradi N."/>
        </authorList>
    </citation>
    <scope>NUCLEOTIDE SEQUENCE [LARGE SCALE GENOMIC DNA]</scope>
    <source>
        <strain evidence="2 3">A4</strain>
    </source>
</reference>
<name>A0A2I1GKE8_9GLOM</name>
<evidence type="ECO:0000313" key="2">
    <source>
        <dbReference type="EMBL" id="PKY47108.1"/>
    </source>
</evidence>
<evidence type="ECO:0000313" key="3">
    <source>
        <dbReference type="Proteomes" id="UP000234323"/>
    </source>
</evidence>
<dbReference type="Proteomes" id="UP000234323">
    <property type="component" value="Unassembled WGS sequence"/>
</dbReference>
<sequence length="176" mass="19791">MDNNLSQNGDHINVHQSNLTDNDYSRSSTNDVNQAEQAEQAEHLFSNFNYNDANTPYGYNDFFTMNDNILSPPAYTPIMSSNYVAIPDPNEQQYISTSHSYTSTTSSYVPDQNPMQHIQNIPTQVTPLDMNVNVSQTNRSEIFRFDIPGFQIQVIVIPVSSPSTSLNNSDMLNQGQ</sequence>
<keyword evidence="3" id="KW-1185">Reference proteome</keyword>
<proteinExistence type="predicted"/>
<organism evidence="2 3">
    <name type="scientific">Rhizophagus irregularis</name>
    <dbReference type="NCBI Taxonomy" id="588596"/>
    <lineage>
        <taxon>Eukaryota</taxon>
        <taxon>Fungi</taxon>
        <taxon>Fungi incertae sedis</taxon>
        <taxon>Mucoromycota</taxon>
        <taxon>Glomeromycotina</taxon>
        <taxon>Glomeromycetes</taxon>
        <taxon>Glomerales</taxon>
        <taxon>Glomeraceae</taxon>
        <taxon>Rhizophagus</taxon>
    </lineage>
</organism>
<evidence type="ECO:0000256" key="1">
    <source>
        <dbReference type="SAM" id="MobiDB-lite"/>
    </source>
</evidence>
<comment type="caution">
    <text evidence="2">The sequence shown here is derived from an EMBL/GenBank/DDBJ whole genome shotgun (WGS) entry which is preliminary data.</text>
</comment>